<feature type="domain" description="DUF4190" evidence="3">
    <location>
        <begin position="24"/>
        <end position="80"/>
    </location>
</feature>
<feature type="domain" description="Septum formation-related" evidence="4">
    <location>
        <begin position="106"/>
        <end position="206"/>
    </location>
</feature>
<dbReference type="EMBL" id="VDFC01000002">
    <property type="protein sequence ID" value="KAA0943235.1"/>
    <property type="molecule type" value="Genomic_DNA"/>
</dbReference>
<reference evidence="5 6" key="1">
    <citation type="submission" date="2019-05" db="EMBL/GenBank/DDBJ databases">
        <authorList>
            <person name="Hariharan J."/>
            <person name="Choudoir M.J."/>
            <person name="Diebold P."/>
            <person name="Panke-Buisse K."/>
            <person name="Buckley D.H."/>
        </authorList>
    </citation>
    <scope>NUCLEOTIDE SEQUENCE [LARGE SCALE GENOMIC DNA]</scope>
    <source>
        <strain evidence="5 6">SUN51</strain>
    </source>
</reference>
<dbReference type="AlphaFoldDB" id="A0A5B0BQY7"/>
<evidence type="ECO:0000256" key="2">
    <source>
        <dbReference type="SAM" id="Phobius"/>
    </source>
</evidence>
<keyword evidence="2" id="KW-1133">Transmembrane helix</keyword>
<protein>
    <submittedName>
        <fullName evidence="5">DUF4190 domain-containing protein</fullName>
    </submittedName>
</protein>
<evidence type="ECO:0000259" key="4">
    <source>
        <dbReference type="Pfam" id="PF13845"/>
    </source>
</evidence>
<keyword evidence="6" id="KW-1185">Reference proteome</keyword>
<comment type="caution">
    <text evidence="5">The sequence shown here is derived from an EMBL/GenBank/DDBJ whole genome shotgun (WGS) entry which is preliminary data.</text>
</comment>
<dbReference type="Pfam" id="PF13828">
    <property type="entry name" value="DUF4190"/>
    <property type="match status" value="1"/>
</dbReference>
<organism evidence="5 6">
    <name type="scientific">Streptomyces apricus</name>
    <dbReference type="NCBI Taxonomy" id="1828112"/>
    <lineage>
        <taxon>Bacteria</taxon>
        <taxon>Bacillati</taxon>
        <taxon>Actinomycetota</taxon>
        <taxon>Actinomycetes</taxon>
        <taxon>Kitasatosporales</taxon>
        <taxon>Streptomycetaceae</taxon>
        <taxon>Streptomyces</taxon>
    </lineage>
</organism>
<dbReference type="OrthoDB" id="3628931at2"/>
<evidence type="ECO:0000256" key="1">
    <source>
        <dbReference type="SAM" id="MobiDB-lite"/>
    </source>
</evidence>
<dbReference type="Proteomes" id="UP000324965">
    <property type="component" value="Unassembled WGS sequence"/>
</dbReference>
<proteinExistence type="predicted"/>
<gene>
    <name evidence="5" type="ORF">FGF04_00390</name>
</gene>
<keyword evidence="2" id="KW-0472">Membrane</keyword>
<evidence type="ECO:0000259" key="3">
    <source>
        <dbReference type="Pfam" id="PF13828"/>
    </source>
</evidence>
<feature type="compositionally biased region" description="Gly residues" evidence="1">
    <location>
        <begin position="362"/>
        <end position="382"/>
    </location>
</feature>
<accession>A0A5B0BQY7</accession>
<keyword evidence="2" id="KW-0812">Transmembrane</keyword>
<dbReference type="InterPro" id="IPR025241">
    <property type="entry name" value="DUF4190"/>
</dbReference>
<evidence type="ECO:0000313" key="6">
    <source>
        <dbReference type="Proteomes" id="UP000324965"/>
    </source>
</evidence>
<sequence>MPYGHQAWGHGWSPYPAPAPVNGLAIASLVLGLLCFLPVVGLLLGIFALRQIGERGERGKGMAVAGMVLSGIGTAVFALALLGGGAFGFWEEAGERAREAGGNGATFSVDTGECFDTRGGSLEGTAYDVDTVSCEGEHEAEVFATFEMADGAYPGDGAVVDAADDKCYTLQYSYAMDSWAIPDDVDVYYFTPTRDSWGLGDREISCLFGNVDEKGSLTGSLRQDPTTLDADQLVYLEAAQVLNRAMDAAPEEPYVEDDLPGHKRWATRVSAALTEQAGMLRGHEWPADARKPVAAIVEDLEAAQEEWAAAAKTSDPDTFYEHYGAALDLTDGKKTVAARKALGLATTPPASYEDGGEDGDGGDGGGSGSGGGDSGEGGGIQV</sequence>
<name>A0A5B0BQY7_9ACTN</name>
<feature type="transmembrane region" description="Helical" evidence="2">
    <location>
        <begin position="61"/>
        <end position="90"/>
    </location>
</feature>
<evidence type="ECO:0000313" key="5">
    <source>
        <dbReference type="EMBL" id="KAA0943235.1"/>
    </source>
</evidence>
<feature type="transmembrane region" description="Helical" evidence="2">
    <location>
        <begin position="24"/>
        <end position="49"/>
    </location>
</feature>
<dbReference type="Pfam" id="PF13845">
    <property type="entry name" value="Septum_form"/>
    <property type="match status" value="1"/>
</dbReference>
<dbReference type="InterPro" id="IPR026004">
    <property type="entry name" value="Septum_form"/>
</dbReference>
<feature type="region of interest" description="Disordered" evidence="1">
    <location>
        <begin position="344"/>
        <end position="382"/>
    </location>
</feature>